<dbReference type="Proteomes" id="UP000593571">
    <property type="component" value="Unassembled WGS sequence"/>
</dbReference>
<evidence type="ECO:0000313" key="3">
    <source>
        <dbReference type="Proteomes" id="UP000593571"/>
    </source>
</evidence>
<reference evidence="2 3" key="1">
    <citation type="journal article" date="2020" name="Nature">
        <title>Six reference-quality genomes reveal evolution of bat adaptations.</title>
        <authorList>
            <person name="Jebb D."/>
            <person name="Huang Z."/>
            <person name="Pippel M."/>
            <person name="Hughes G.M."/>
            <person name="Lavrichenko K."/>
            <person name="Devanna P."/>
            <person name="Winkler S."/>
            <person name="Jermiin L.S."/>
            <person name="Skirmuntt E.C."/>
            <person name="Katzourakis A."/>
            <person name="Burkitt-Gray L."/>
            <person name="Ray D.A."/>
            <person name="Sullivan K.A.M."/>
            <person name="Roscito J.G."/>
            <person name="Kirilenko B.M."/>
            <person name="Davalos L.M."/>
            <person name="Corthals A.P."/>
            <person name="Power M.L."/>
            <person name="Jones G."/>
            <person name="Ransome R.D."/>
            <person name="Dechmann D.K.N."/>
            <person name="Locatelli A.G."/>
            <person name="Puechmaille S.J."/>
            <person name="Fedrigo O."/>
            <person name="Jarvis E.D."/>
            <person name="Hiller M."/>
            <person name="Vernes S.C."/>
            <person name="Myers E.W."/>
            <person name="Teeling E.C."/>
        </authorList>
    </citation>
    <scope>NUCLEOTIDE SEQUENCE [LARGE SCALE GENOMIC DNA]</scope>
    <source>
        <strain evidence="2">MRouAeg1</strain>
        <tissue evidence="2">Muscle</tissue>
    </source>
</reference>
<name>A0A7J8GC73_ROUAE</name>
<proteinExistence type="predicted"/>
<gene>
    <name evidence="2" type="ORF">HJG63_011789</name>
</gene>
<protein>
    <submittedName>
        <fullName evidence="2">Uncharacterized protein</fullName>
    </submittedName>
</protein>
<evidence type="ECO:0000313" key="2">
    <source>
        <dbReference type="EMBL" id="KAF6457269.1"/>
    </source>
</evidence>
<dbReference type="AlphaFoldDB" id="A0A7J8GC73"/>
<sequence length="184" mass="19720">MLTGAQHPNPSPSRPPFLSKQEVITALPGGRPSSHSWWQQGTCRDLEGVPCTPAYLSRPTLPLSWHECNISFLAVVWGDSSRGPARGGEAEEDADGEGQASSQVGTVGTARSWKLESKAVCNPEHQAVSAKEQAPSPRPSSRVLPFFCRILRPLPSLPFPLCAWDAPPPHLATTPGRSTAIVNV</sequence>
<dbReference type="EMBL" id="JACASE010000006">
    <property type="protein sequence ID" value="KAF6457269.1"/>
    <property type="molecule type" value="Genomic_DNA"/>
</dbReference>
<keyword evidence="3" id="KW-1185">Reference proteome</keyword>
<comment type="caution">
    <text evidence="2">The sequence shown here is derived from an EMBL/GenBank/DDBJ whole genome shotgun (WGS) entry which is preliminary data.</text>
</comment>
<organism evidence="2 3">
    <name type="scientific">Rousettus aegyptiacus</name>
    <name type="common">Egyptian fruit bat</name>
    <name type="synonym">Pteropus aegyptiacus</name>
    <dbReference type="NCBI Taxonomy" id="9407"/>
    <lineage>
        <taxon>Eukaryota</taxon>
        <taxon>Metazoa</taxon>
        <taxon>Chordata</taxon>
        <taxon>Craniata</taxon>
        <taxon>Vertebrata</taxon>
        <taxon>Euteleostomi</taxon>
        <taxon>Mammalia</taxon>
        <taxon>Eutheria</taxon>
        <taxon>Laurasiatheria</taxon>
        <taxon>Chiroptera</taxon>
        <taxon>Yinpterochiroptera</taxon>
        <taxon>Pteropodoidea</taxon>
        <taxon>Pteropodidae</taxon>
        <taxon>Rousettinae</taxon>
        <taxon>Rousettus</taxon>
    </lineage>
</organism>
<evidence type="ECO:0000256" key="1">
    <source>
        <dbReference type="SAM" id="MobiDB-lite"/>
    </source>
</evidence>
<feature type="region of interest" description="Disordered" evidence="1">
    <location>
        <begin position="81"/>
        <end position="107"/>
    </location>
</feature>
<accession>A0A7J8GC73</accession>